<name>A0A419HKF9_9PSEU</name>
<evidence type="ECO:0000313" key="6">
    <source>
        <dbReference type="Proteomes" id="UP000285112"/>
    </source>
</evidence>
<keyword evidence="4" id="KW-0143">Chaperone</keyword>
<dbReference type="EMBL" id="QZFV01000147">
    <property type="protein sequence ID" value="RJQ76451.1"/>
    <property type="molecule type" value="Genomic_DNA"/>
</dbReference>
<sequence length="252" mass="27061">MTIIERPVRIPRPAFLAAWEFEGLGAPPVVVEQTASYTAAGFGVELRRRSLELLGQFRLAADGALAPQLRAALKLLAGARREVYAWSDFGGHREDNGAILAAAGGGEAVRLITDGRAVRIEPVSPRRLSSSLVEALPGCEPARIRPQQVPKAYYDADGYSDDPLTESSAAADDLRHLMRAGRDAVHQLYAAVRDGAGERVRSMPLSAIDLTGRGRILSFVNDDPAGAPQINVYSGTRAHLTDALDLTLRELA</sequence>
<evidence type="ECO:0000256" key="1">
    <source>
        <dbReference type="ARBA" id="ARBA00004496"/>
    </source>
</evidence>
<keyword evidence="6" id="KW-1185">Reference proteome</keyword>
<dbReference type="AlphaFoldDB" id="A0A419HKF9"/>
<keyword evidence="3" id="KW-0963">Cytoplasm</keyword>
<evidence type="ECO:0000313" key="5">
    <source>
        <dbReference type="EMBL" id="RJQ76451.1"/>
    </source>
</evidence>
<dbReference type="InterPro" id="IPR025734">
    <property type="entry name" value="EspG"/>
</dbReference>
<dbReference type="Pfam" id="PF14011">
    <property type="entry name" value="ESX-1_EspG"/>
    <property type="match status" value="1"/>
</dbReference>
<accession>A0A419HKF9</accession>
<dbReference type="Proteomes" id="UP000285112">
    <property type="component" value="Unassembled WGS sequence"/>
</dbReference>
<comment type="caution">
    <text evidence="5">The sequence shown here is derived from an EMBL/GenBank/DDBJ whole genome shotgun (WGS) entry which is preliminary data.</text>
</comment>
<comment type="subcellular location">
    <subcellularLocation>
        <location evidence="1">Cytoplasm</location>
    </subcellularLocation>
</comment>
<comment type="similarity">
    <text evidence="2">Belongs to the EspG family.</text>
</comment>
<reference evidence="5 6" key="1">
    <citation type="submission" date="2018-09" db="EMBL/GenBank/DDBJ databases">
        <title>YIM PH 21725 draft genome.</title>
        <authorList>
            <person name="Miao C."/>
        </authorList>
    </citation>
    <scope>NUCLEOTIDE SEQUENCE [LARGE SCALE GENOMIC DNA]</scope>
    <source>
        <strain evidence="6">YIM PH21725</strain>
    </source>
</reference>
<evidence type="ECO:0000256" key="4">
    <source>
        <dbReference type="ARBA" id="ARBA00023186"/>
    </source>
</evidence>
<protein>
    <submittedName>
        <fullName evidence="5">ESX secretion-associated protein EspG</fullName>
    </submittedName>
</protein>
<dbReference type="RefSeq" id="WP_120026806.1">
    <property type="nucleotide sequence ID" value="NZ_QZFV01000147.1"/>
</dbReference>
<dbReference type="OrthoDB" id="3612957at2"/>
<proteinExistence type="inferred from homology"/>
<gene>
    <name evidence="5" type="ORF">D5S19_30520</name>
</gene>
<evidence type="ECO:0000256" key="3">
    <source>
        <dbReference type="ARBA" id="ARBA00022490"/>
    </source>
</evidence>
<organism evidence="5 6">
    <name type="scientific">Amycolatopsis panacis</name>
    <dbReference type="NCBI Taxonomy" id="2340917"/>
    <lineage>
        <taxon>Bacteria</taxon>
        <taxon>Bacillati</taxon>
        <taxon>Actinomycetota</taxon>
        <taxon>Actinomycetes</taxon>
        <taxon>Pseudonocardiales</taxon>
        <taxon>Pseudonocardiaceae</taxon>
        <taxon>Amycolatopsis</taxon>
    </lineage>
</organism>
<evidence type="ECO:0000256" key="2">
    <source>
        <dbReference type="ARBA" id="ARBA00006411"/>
    </source>
</evidence>